<proteinExistence type="predicted"/>
<comment type="caution">
    <text evidence="2">The sequence shown here is derived from an EMBL/GenBank/DDBJ whole genome shotgun (WGS) entry which is preliminary data.</text>
</comment>
<keyword evidence="3" id="KW-1185">Reference proteome</keyword>
<sequence length="140" mass="15994">MKKRLFLDTNVILDLLGERDPFYDSIAKVASLADKEELILVVSPISFATLNYFISKFESSKIAQQKLRKFKIICEICKLDEHIIEKGLNSDFNDFEDALQYFSATDSDCDIIITRNGKDFKKSLLPVMTADEYLGSIQPK</sequence>
<dbReference type="AlphaFoldDB" id="A0A7K1LSV3"/>
<feature type="domain" description="PIN" evidence="1">
    <location>
        <begin position="4"/>
        <end position="116"/>
    </location>
</feature>
<accession>A0A7K1LSV3</accession>
<evidence type="ECO:0000313" key="2">
    <source>
        <dbReference type="EMBL" id="MUP43895.1"/>
    </source>
</evidence>
<dbReference type="Pfam" id="PF13470">
    <property type="entry name" value="PIN_3"/>
    <property type="match status" value="1"/>
</dbReference>
<organism evidence="2 3">
    <name type="scientific">Christiangramia aestuarii</name>
    <dbReference type="NCBI Taxonomy" id="1028746"/>
    <lineage>
        <taxon>Bacteria</taxon>
        <taxon>Pseudomonadati</taxon>
        <taxon>Bacteroidota</taxon>
        <taxon>Flavobacteriia</taxon>
        <taxon>Flavobacteriales</taxon>
        <taxon>Flavobacteriaceae</taxon>
        <taxon>Christiangramia</taxon>
    </lineage>
</organism>
<gene>
    <name evidence="2" type="ORF">FLP08_15040</name>
</gene>
<dbReference type="CDD" id="cd09854">
    <property type="entry name" value="PIN_VapC-like"/>
    <property type="match status" value="1"/>
</dbReference>
<evidence type="ECO:0000259" key="1">
    <source>
        <dbReference type="Pfam" id="PF13470"/>
    </source>
</evidence>
<dbReference type="OrthoDB" id="1148871at2"/>
<dbReference type="Proteomes" id="UP000460416">
    <property type="component" value="Unassembled WGS sequence"/>
</dbReference>
<dbReference type="RefSeq" id="WP_156277972.1">
    <property type="nucleotide sequence ID" value="NZ_BAABGI010000007.1"/>
</dbReference>
<evidence type="ECO:0000313" key="3">
    <source>
        <dbReference type="Proteomes" id="UP000460416"/>
    </source>
</evidence>
<name>A0A7K1LSV3_9FLAO</name>
<dbReference type="InterPro" id="IPR029060">
    <property type="entry name" value="PIN-like_dom_sf"/>
</dbReference>
<dbReference type="Gene3D" id="3.40.50.1010">
    <property type="entry name" value="5'-nuclease"/>
    <property type="match status" value="1"/>
</dbReference>
<dbReference type="SUPFAM" id="SSF88723">
    <property type="entry name" value="PIN domain-like"/>
    <property type="match status" value="1"/>
</dbReference>
<dbReference type="InterPro" id="IPR002716">
    <property type="entry name" value="PIN_dom"/>
</dbReference>
<reference evidence="2 3" key="1">
    <citation type="submission" date="2019-07" db="EMBL/GenBank/DDBJ databases">
        <title>Gramella aestuarii sp. nov., isolated from a tidal flat, and emended description of Gramella echinicola.</title>
        <authorList>
            <person name="Liu L."/>
        </authorList>
    </citation>
    <scope>NUCLEOTIDE SEQUENCE [LARGE SCALE GENOMIC DNA]</scope>
    <source>
        <strain evidence="2 3">BS12</strain>
    </source>
</reference>
<dbReference type="EMBL" id="VJVW01000009">
    <property type="protein sequence ID" value="MUP43895.1"/>
    <property type="molecule type" value="Genomic_DNA"/>
</dbReference>
<protein>
    <submittedName>
        <fullName evidence="2">PIN domain-containing protein</fullName>
    </submittedName>
</protein>